<keyword evidence="2" id="KW-1185">Reference proteome</keyword>
<reference evidence="1" key="1">
    <citation type="submission" date="2017-08" db="EMBL/GenBank/DDBJ databases">
        <authorList>
            <consortium name="Urmite Genomes"/>
        </authorList>
    </citation>
    <scope>NUCLEOTIDE SEQUENCE [LARGE SCALE GENOMIC DNA]</scope>
    <source>
        <strain evidence="1">IHUMI-LCC2</strain>
    </source>
</reference>
<protein>
    <submittedName>
        <fullName evidence="1">Uncharacterized protein</fullName>
    </submittedName>
</protein>
<evidence type="ECO:0000313" key="1">
    <source>
        <dbReference type="EMBL" id="SNW63006.1"/>
    </source>
</evidence>
<evidence type="ECO:0000313" key="2">
    <source>
        <dbReference type="Proteomes" id="UP000236316"/>
    </source>
</evidence>
<name>A0A2I2L665_9VIRU</name>
<gene>
    <name evidence="1" type="ORF">ORPV_1102</name>
</gene>
<organism evidence="1">
    <name type="scientific">Orpheovirus IHUMI-LCC2</name>
    <dbReference type="NCBI Taxonomy" id="2023057"/>
    <lineage>
        <taxon>Viruses</taxon>
        <taxon>Varidnaviria</taxon>
        <taxon>Bamfordvirae</taxon>
        <taxon>Nucleocytoviricota</taxon>
        <taxon>Megaviricetes</taxon>
        <taxon>Pimascovirales</taxon>
        <taxon>Ocovirineae</taxon>
        <taxon>Orpheoviridae</taxon>
        <taxon>Alphaorpheovirus</taxon>
        <taxon>Alphaorpheovirus massiliense</taxon>
    </lineage>
</organism>
<dbReference type="EMBL" id="LT906555">
    <property type="protein sequence ID" value="SNW63006.1"/>
    <property type="molecule type" value="Genomic_DNA"/>
</dbReference>
<proteinExistence type="predicted"/>
<dbReference type="KEGG" id="vg:35381767"/>
<sequence length="151" mass="17853">MDFLRLPNKNQKDTLPFDINNYIKTQYENKKKIWMLNFAGDELKNMLNAYCDELNGRMKFYNNILSEWCNKLNKKYEDGEKFCNIDITLYGPDVYYNSDQEQLLNHAIDNLLWMLGSKGYSYTCKDDTKKYQDFMDGACTIGSKIITVQLK</sequence>
<accession>A0A2I2L665</accession>
<dbReference type="RefSeq" id="YP_009449308.1">
    <property type="nucleotide sequence ID" value="NC_036594.1"/>
</dbReference>
<dbReference type="GeneID" id="35381767"/>
<dbReference type="Proteomes" id="UP000236316">
    <property type="component" value="Segment"/>
</dbReference>